<dbReference type="GO" id="GO:0005886">
    <property type="term" value="C:plasma membrane"/>
    <property type="evidence" value="ECO:0007669"/>
    <property type="project" value="TreeGrafter"/>
</dbReference>
<dbReference type="Pfam" id="PF00072">
    <property type="entry name" value="Response_reg"/>
    <property type="match status" value="1"/>
</dbReference>
<evidence type="ECO:0000259" key="4">
    <source>
        <dbReference type="PROSITE" id="PS50887"/>
    </source>
</evidence>
<dbReference type="InterPro" id="IPR001789">
    <property type="entry name" value="Sig_transdc_resp-reg_receiver"/>
</dbReference>
<dbReference type="Gene3D" id="3.30.70.270">
    <property type="match status" value="1"/>
</dbReference>
<dbReference type="SMART" id="SM00267">
    <property type="entry name" value="GGDEF"/>
    <property type="match status" value="1"/>
</dbReference>
<dbReference type="CDD" id="cd19920">
    <property type="entry name" value="REC_PA4781-like"/>
    <property type="match status" value="1"/>
</dbReference>
<reference evidence="5 6" key="1">
    <citation type="submission" date="2019-11" db="EMBL/GenBank/DDBJ databases">
        <title>Isolation of a new High Light Tolerant Cyanobacteria.</title>
        <authorList>
            <person name="Dobson Z."/>
            <person name="Vaughn N."/>
            <person name="Vaughn M."/>
            <person name="Fromme P."/>
            <person name="Mazor Y."/>
        </authorList>
    </citation>
    <scope>NUCLEOTIDE SEQUENCE [LARGE SCALE GENOMIC DNA]</scope>
    <source>
        <strain evidence="5 6">0216</strain>
    </source>
</reference>
<dbReference type="NCBIfam" id="TIGR00254">
    <property type="entry name" value="GGDEF"/>
    <property type="match status" value="1"/>
</dbReference>
<dbReference type="InterPro" id="IPR043128">
    <property type="entry name" value="Rev_trsase/Diguanyl_cyclase"/>
</dbReference>
<dbReference type="InterPro" id="IPR011006">
    <property type="entry name" value="CheY-like_superfamily"/>
</dbReference>
<protein>
    <submittedName>
        <fullName evidence="5">Diguanylate cyclase</fullName>
    </submittedName>
</protein>
<sequence length="328" mass="37292">MNYDVLIVDDIVNNIQLLKKIFATQGYHVRQANNGSHALEEIAKKKPDLILLDINMPGINGYQVCEIIKSNSITQEIPIIFLSGCDRSDDKIRAFNLGGADYITKPFYPEEVLIRTKNQLTIQEQKKQLINQNLSLQKEIEKRKKAEASLRQANKKLEELAIIDDLTKVSNRRHFNQYLSQQWQQMKREQKPLSLLICDIDHFKLYNDTYGHQKGDECLRCVAQILSSSTKRKTDLLARYGGEEFAMILPYSSWQGALHLGKLICDQVLGAKIPHETSNTSEYVTLSVGASCTIPDQKNNPDDLLKNADKALYQSKTKGRNQVNVLLG</sequence>
<dbReference type="GO" id="GO:0000160">
    <property type="term" value="P:phosphorelay signal transduction system"/>
    <property type="evidence" value="ECO:0007669"/>
    <property type="project" value="InterPro"/>
</dbReference>
<dbReference type="PROSITE" id="PS50887">
    <property type="entry name" value="GGDEF"/>
    <property type="match status" value="1"/>
</dbReference>
<dbReference type="AlphaFoldDB" id="A0A844GP11"/>
<evidence type="ECO:0000259" key="3">
    <source>
        <dbReference type="PROSITE" id="PS50110"/>
    </source>
</evidence>
<dbReference type="Gene3D" id="3.40.50.2300">
    <property type="match status" value="1"/>
</dbReference>
<proteinExistence type="predicted"/>
<dbReference type="FunFam" id="3.30.70.270:FF:000001">
    <property type="entry name" value="Diguanylate cyclase domain protein"/>
    <property type="match status" value="1"/>
</dbReference>
<dbReference type="SMART" id="SM00448">
    <property type="entry name" value="REC"/>
    <property type="match status" value="1"/>
</dbReference>
<dbReference type="InterPro" id="IPR000160">
    <property type="entry name" value="GGDEF_dom"/>
</dbReference>
<dbReference type="GO" id="GO:1902201">
    <property type="term" value="P:negative regulation of bacterial-type flagellum-dependent cell motility"/>
    <property type="evidence" value="ECO:0007669"/>
    <property type="project" value="TreeGrafter"/>
</dbReference>
<dbReference type="SUPFAM" id="SSF52172">
    <property type="entry name" value="CheY-like"/>
    <property type="match status" value="1"/>
</dbReference>
<feature type="modified residue" description="4-aspartylphosphate" evidence="1">
    <location>
        <position position="53"/>
    </location>
</feature>
<dbReference type="RefSeq" id="WP_015221217.1">
    <property type="nucleotide sequence ID" value="NZ_WMIA01000003.1"/>
</dbReference>
<feature type="coiled-coil region" evidence="2">
    <location>
        <begin position="126"/>
        <end position="163"/>
    </location>
</feature>
<comment type="caution">
    <text evidence="5">The sequence shown here is derived from an EMBL/GenBank/DDBJ whole genome shotgun (WGS) entry which is preliminary data.</text>
</comment>
<dbReference type="Proteomes" id="UP000437131">
    <property type="component" value="Unassembled WGS sequence"/>
</dbReference>
<evidence type="ECO:0000256" key="2">
    <source>
        <dbReference type="SAM" id="Coils"/>
    </source>
</evidence>
<feature type="domain" description="Response regulatory" evidence="3">
    <location>
        <begin position="4"/>
        <end position="120"/>
    </location>
</feature>
<dbReference type="EMBL" id="WMIA01000003">
    <property type="protein sequence ID" value="MTF38207.1"/>
    <property type="molecule type" value="Genomic_DNA"/>
</dbReference>
<dbReference type="GO" id="GO:0043709">
    <property type="term" value="P:cell adhesion involved in single-species biofilm formation"/>
    <property type="evidence" value="ECO:0007669"/>
    <property type="project" value="TreeGrafter"/>
</dbReference>
<dbReference type="Pfam" id="PF00990">
    <property type="entry name" value="GGDEF"/>
    <property type="match status" value="1"/>
</dbReference>
<evidence type="ECO:0000313" key="5">
    <source>
        <dbReference type="EMBL" id="MTF38207.1"/>
    </source>
</evidence>
<name>A0A844GP11_9CHRO</name>
<keyword evidence="2" id="KW-0175">Coiled coil</keyword>
<evidence type="ECO:0000313" key="6">
    <source>
        <dbReference type="Proteomes" id="UP000437131"/>
    </source>
</evidence>
<gene>
    <name evidence="5" type="ORF">GGC33_04645</name>
</gene>
<dbReference type="GO" id="GO:0052621">
    <property type="term" value="F:diguanylate cyclase activity"/>
    <property type="evidence" value="ECO:0007669"/>
    <property type="project" value="TreeGrafter"/>
</dbReference>
<dbReference type="InterPro" id="IPR029787">
    <property type="entry name" value="Nucleotide_cyclase"/>
</dbReference>
<dbReference type="PROSITE" id="PS50110">
    <property type="entry name" value="RESPONSE_REGULATORY"/>
    <property type="match status" value="1"/>
</dbReference>
<dbReference type="PANTHER" id="PTHR45138">
    <property type="entry name" value="REGULATORY COMPONENTS OF SENSORY TRANSDUCTION SYSTEM"/>
    <property type="match status" value="1"/>
</dbReference>
<dbReference type="CDD" id="cd01949">
    <property type="entry name" value="GGDEF"/>
    <property type="match status" value="1"/>
</dbReference>
<evidence type="ECO:0000256" key="1">
    <source>
        <dbReference type="PROSITE-ProRule" id="PRU00169"/>
    </source>
</evidence>
<accession>A0A844GP11</accession>
<feature type="domain" description="GGDEF" evidence="4">
    <location>
        <begin position="191"/>
        <end position="328"/>
    </location>
</feature>
<dbReference type="SUPFAM" id="SSF55073">
    <property type="entry name" value="Nucleotide cyclase"/>
    <property type="match status" value="1"/>
</dbReference>
<organism evidence="5 6">
    <name type="scientific">Cyanobacterium aponinum 0216</name>
    <dbReference type="NCBI Taxonomy" id="2676140"/>
    <lineage>
        <taxon>Bacteria</taxon>
        <taxon>Bacillati</taxon>
        <taxon>Cyanobacteriota</taxon>
        <taxon>Cyanophyceae</taxon>
        <taxon>Oscillatoriophycideae</taxon>
        <taxon>Chroococcales</taxon>
        <taxon>Geminocystaceae</taxon>
        <taxon>Cyanobacterium</taxon>
    </lineage>
</organism>
<dbReference type="InterPro" id="IPR050469">
    <property type="entry name" value="Diguanylate_Cyclase"/>
</dbReference>
<keyword evidence="1" id="KW-0597">Phosphoprotein</keyword>
<dbReference type="PANTHER" id="PTHR45138:SF9">
    <property type="entry name" value="DIGUANYLATE CYCLASE DGCM-RELATED"/>
    <property type="match status" value="1"/>
</dbReference>